<reference evidence="1 2" key="1">
    <citation type="submission" date="2018-12" db="EMBL/GenBank/DDBJ databases">
        <authorList>
            <person name="Yang Y."/>
        </authorList>
    </citation>
    <scope>NUCLEOTIDE SEQUENCE [LARGE SCALE GENOMIC DNA]</scope>
    <source>
        <strain evidence="1 2">GSF71</strain>
    </source>
</reference>
<keyword evidence="2" id="KW-1185">Reference proteome</keyword>
<dbReference type="PANTHER" id="PTHR47017">
    <property type="entry name" value="ACYL-COA"/>
    <property type="match status" value="1"/>
</dbReference>
<dbReference type="PANTHER" id="PTHR47017:SF1">
    <property type="entry name" value="ACYL-COA"/>
    <property type="match status" value="1"/>
</dbReference>
<protein>
    <submittedName>
        <fullName evidence="1">N-acetyltransferase</fullName>
    </submittedName>
</protein>
<comment type="caution">
    <text evidence="1">The sequence shown here is derived from an EMBL/GenBank/DDBJ whole genome shotgun (WGS) entry which is preliminary data.</text>
</comment>
<dbReference type="SUPFAM" id="SSF55729">
    <property type="entry name" value="Acyl-CoA N-acyltransferases (Nat)"/>
    <property type="match status" value="1"/>
</dbReference>
<name>A0A3S0VKL7_9PROT</name>
<dbReference type="GO" id="GO:0016740">
    <property type="term" value="F:transferase activity"/>
    <property type="evidence" value="ECO:0007669"/>
    <property type="project" value="UniProtKB-KW"/>
</dbReference>
<dbReference type="EMBL" id="RZIJ01000002">
    <property type="protein sequence ID" value="RUQ74987.1"/>
    <property type="molecule type" value="Genomic_DNA"/>
</dbReference>
<dbReference type="RefSeq" id="WP_126994927.1">
    <property type="nucleotide sequence ID" value="NZ_JBNPXW010000002.1"/>
</dbReference>
<sequence length="391" mass="42991">MPDGRDAITVKILSGIGLADAQAWDACAGPGNPFLSHAFLLALEESGSATGKTGWQPSHLAAYDAAGRMVGAVPAYLKNHSYGEYVFDHAWANAYERAGGSYYPKLQVAVPFTPVPGPRLLVAPGGGEMVAAALIDALEQVAKRYGVSSAHVTFPEEADWERLGEAGWLQRTGVQYHWENRGYASFDAFLDTLNSRKRKAIRKERREVADSSVRLHTLTGDALMPEHWDAFHTFYMETADRKWGGGYLNRRFFDLLGRTMADRVVLVMCEDGGEWVAGALNLLGADTLYGRNWGSDGRYRFLHFEACYYRALDFAIERGLKRVEAGAQGEHKIQRGYLPVPTYSAHWVADPGFRRALDRHLAEERAAVAAEIEALAGMSPYRQEGGAASAG</sequence>
<keyword evidence="1" id="KW-0808">Transferase</keyword>
<dbReference type="AlphaFoldDB" id="A0A3S0VKL7"/>
<evidence type="ECO:0000313" key="1">
    <source>
        <dbReference type="EMBL" id="RUQ74987.1"/>
    </source>
</evidence>
<dbReference type="Gene3D" id="3.40.630.30">
    <property type="match status" value="1"/>
</dbReference>
<organism evidence="1 2">
    <name type="scientific">Azospirillum doebereinerae</name>
    <dbReference type="NCBI Taxonomy" id="92933"/>
    <lineage>
        <taxon>Bacteria</taxon>
        <taxon>Pseudomonadati</taxon>
        <taxon>Pseudomonadota</taxon>
        <taxon>Alphaproteobacteria</taxon>
        <taxon>Rhodospirillales</taxon>
        <taxon>Azospirillaceae</taxon>
        <taxon>Azospirillum</taxon>
    </lineage>
</organism>
<dbReference type="Pfam" id="PF04339">
    <property type="entry name" value="FemAB_like"/>
    <property type="match status" value="1"/>
</dbReference>
<accession>A0A3S0VKL7</accession>
<proteinExistence type="predicted"/>
<gene>
    <name evidence="1" type="ORF">EJ913_03730</name>
</gene>
<dbReference type="Proteomes" id="UP000280346">
    <property type="component" value="Unassembled WGS sequence"/>
</dbReference>
<dbReference type="InterPro" id="IPR016181">
    <property type="entry name" value="Acyl_CoA_acyltransferase"/>
</dbReference>
<evidence type="ECO:0000313" key="2">
    <source>
        <dbReference type="Proteomes" id="UP000280346"/>
    </source>
</evidence>
<dbReference type="OrthoDB" id="9776898at2"/>
<dbReference type="InterPro" id="IPR007434">
    <property type="entry name" value="FemAB-like"/>
</dbReference>